<reference evidence="1 2" key="1">
    <citation type="submission" date="2019-05" db="EMBL/GenBank/DDBJ databases">
        <title>Mikania micrantha, genome provides insights into the molecular mechanism of rapid growth.</title>
        <authorList>
            <person name="Liu B."/>
        </authorList>
    </citation>
    <scope>NUCLEOTIDE SEQUENCE [LARGE SCALE GENOMIC DNA]</scope>
    <source>
        <strain evidence="1">NLD-2019</strain>
        <tissue evidence="1">Leaf</tissue>
    </source>
</reference>
<dbReference type="OrthoDB" id="331544at2759"/>
<gene>
    <name evidence="1" type="ORF">E3N88_16372</name>
</gene>
<dbReference type="Proteomes" id="UP000326396">
    <property type="component" value="Linkage Group LG16"/>
</dbReference>
<dbReference type="EMBL" id="SZYD01000008">
    <property type="protein sequence ID" value="KAD5508669.1"/>
    <property type="molecule type" value="Genomic_DNA"/>
</dbReference>
<sequence>MVVVGDDDDDCWGSGGYLCVHVDIIHRSSFSGEDAIETPTIDVSSKEFYGEGWNPKTSLWDLLESTLTYQHTTYAEAIKQVIAKPSAN</sequence>
<evidence type="ECO:0000313" key="2">
    <source>
        <dbReference type="Proteomes" id="UP000326396"/>
    </source>
</evidence>
<protein>
    <submittedName>
        <fullName evidence="1">Uncharacterized protein</fullName>
    </submittedName>
</protein>
<dbReference type="AlphaFoldDB" id="A0A5N6NYM4"/>
<comment type="caution">
    <text evidence="1">The sequence shown here is derived from an EMBL/GenBank/DDBJ whole genome shotgun (WGS) entry which is preliminary data.</text>
</comment>
<proteinExistence type="predicted"/>
<accession>A0A5N6NYM4</accession>
<name>A0A5N6NYM4_9ASTR</name>
<keyword evidence="2" id="KW-1185">Reference proteome</keyword>
<evidence type="ECO:0000313" key="1">
    <source>
        <dbReference type="EMBL" id="KAD5508669.1"/>
    </source>
</evidence>
<organism evidence="1 2">
    <name type="scientific">Mikania micrantha</name>
    <name type="common">bitter vine</name>
    <dbReference type="NCBI Taxonomy" id="192012"/>
    <lineage>
        <taxon>Eukaryota</taxon>
        <taxon>Viridiplantae</taxon>
        <taxon>Streptophyta</taxon>
        <taxon>Embryophyta</taxon>
        <taxon>Tracheophyta</taxon>
        <taxon>Spermatophyta</taxon>
        <taxon>Magnoliopsida</taxon>
        <taxon>eudicotyledons</taxon>
        <taxon>Gunneridae</taxon>
        <taxon>Pentapetalae</taxon>
        <taxon>asterids</taxon>
        <taxon>campanulids</taxon>
        <taxon>Asterales</taxon>
        <taxon>Asteraceae</taxon>
        <taxon>Asteroideae</taxon>
        <taxon>Heliantheae alliance</taxon>
        <taxon>Eupatorieae</taxon>
        <taxon>Mikania</taxon>
    </lineage>
</organism>